<accession>A0ABQ5CBD8</accession>
<proteinExistence type="predicted"/>
<dbReference type="PANTHER" id="PTHR18901:SF44">
    <property type="entry name" value="OS01G0757900 PROTEIN"/>
    <property type="match status" value="1"/>
</dbReference>
<organism evidence="3 4">
    <name type="scientific">Tanacetum coccineum</name>
    <dbReference type="NCBI Taxonomy" id="301880"/>
    <lineage>
        <taxon>Eukaryota</taxon>
        <taxon>Viridiplantae</taxon>
        <taxon>Streptophyta</taxon>
        <taxon>Embryophyta</taxon>
        <taxon>Tracheophyta</taxon>
        <taxon>Spermatophyta</taxon>
        <taxon>Magnoliopsida</taxon>
        <taxon>eudicotyledons</taxon>
        <taxon>Gunneridae</taxon>
        <taxon>Pentapetalae</taxon>
        <taxon>asterids</taxon>
        <taxon>campanulids</taxon>
        <taxon>Asterales</taxon>
        <taxon>Asteraceae</taxon>
        <taxon>Asteroideae</taxon>
        <taxon>Anthemideae</taxon>
        <taxon>Anthemidinae</taxon>
        <taxon>Tanacetum</taxon>
    </lineage>
</organism>
<dbReference type="InterPro" id="IPR023214">
    <property type="entry name" value="HAD_sf"/>
</dbReference>
<dbReference type="Proteomes" id="UP001151760">
    <property type="component" value="Unassembled WGS sequence"/>
</dbReference>
<keyword evidence="3" id="KW-0418">Kinase</keyword>
<gene>
    <name evidence="3" type="ORF">Tco_0894333</name>
</gene>
<dbReference type="SUPFAM" id="SSF56784">
    <property type="entry name" value="HAD-like"/>
    <property type="match status" value="1"/>
</dbReference>
<comment type="caution">
    <text evidence="3">The sequence shown here is derived from an EMBL/GenBank/DDBJ whole genome shotgun (WGS) entry which is preliminary data.</text>
</comment>
<reference evidence="3" key="1">
    <citation type="journal article" date="2022" name="Int. J. Mol. Sci.">
        <title>Draft Genome of Tanacetum Coccineum: Genomic Comparison of Closely Related Tanacetum-Family Plants.</title>
        <authorList>
            <person name="Yamashiro T."/>
            <person name="Shiraishi A."/>
            <person name="Nakayama K."/>
            <person name="Satake H."/>
        </authorList>
    </citation>
    <scope>NUCLEOTIDE SEQUENCE</scope>
</reference>
<dbReference type="CDD" id="cd07505">
    <property type="entry name" value="HAD_BPGM-like"/>
    <property type="match status" value="1"/>
</dbReference>
<keyword evidence="3" id="KW-0808">Transferase</keyword>
<evidence type="ECO:0000313" key="3">
    <source>
        <dbReference type="EMBL" id="GJT24396.1"/>
    </source>
</evidence>
<dbReference type="GO" id="GO:0016301">
    <property type="term" value="F:kinase activity"/>
    <property type="evidence" value="ECO:0007669"/>
    <property type="project" value="UniProtKB-KW"/>
</dbReference>
<evidence type="ECO:0000313" key="4">
    <source>
        <dbReference type="Proteomes" id="UP001151760"/>
    </source>
</evidence>
<dbReference type="Gene3D" id="3.40.50.1000">
    <property type="entry name" value="HAD superfamily/HAD-like"/>
    <property type="match status" value="1"/>
</dbReference>
<reference evidence="3" key="2">
    <citation type="submission" date="2022-01" db="EMBL/GenBank/DDBJ databases">
        <authorList>
            <person name="Yamashiro T."/>
            <person name="Shiraishi A."/>
            <person name="Satake H."/>
            <person name="Nakayama K."/>
        </authorList>
    </citation>
    <scope>NUCLEOTIDE SEQUENCE</scope>
</reference>
<protein>
    <submittedName>
        <fullName evidence="3">Bifunctional riboflavin kinase/FMN phosphatase</fullName>
    </submittedName>
</protein>
<sequence>MHTLHPVTNRVGIKSFSSFSRRSCHPFLVHSAPGFLLGTVRRSDNHRRQKLFNFFLDDVMDFWITRLDAVTEWIAIDITFEQTKKLLEELFFTKPIIEVYSVCSHMIGNSRVLVSLVQVECNGLLPSRRVISPLYYSIKAHDWSLRNSSRESKVLGGLAQNQRPQNLLEIGTFPPLHSLQRYRLVQRLNSPLIQASCKSGLPLSKEDLLSEISPMFSDQWCKLKALPGAYRLINHLRGHGVKMALASNSPRDSIETKISYHPGWKESFSVIIGGDEVKEGKPSPKIFLEADKRLSIAAAKAAEMDVVVVPSLPLKKNDLRKAYEKCKDIPQESRALIDTFLKEESDKDYEMNLSIKLPKAIPLTPEKPPMPPISSFSTGGSSSQQHTHQPMSPISSFPTVDESIDEHEIGDEYLTNGYLTEKEQQQLLLDEKALRETLEEEARAEKEWEERIKQEQAHDELFRLEFRVKSYSEYESD</sequence>
<feature type="coiled-coil region" evidence="1">
    <location>
        <begin position="421"/>
        <end position="458"/>
    </location>
</feature>
<feature type="compositionally biased region" description="Low complexity" evidence="2">
    <location>
        <begin position="374"/>
        <end position="388"/>
    </location>
</feature>
<dbReference type="PANTHER" id="PTHR18901">
    <property type="entry name" value="2-DEOXYGLUCOSE-6-PHOSPHATE PHOSPHATASE 2"/>
    <property type="match status" value="1"/>
</dbReference>
<keyword evidence="4" id="KW-1185">Reference proteome</keyword>
<dbReference type="EMBL" id="BQNB010014132">
    <property type="protein sequence ID" value="GJT24396.1"/>
    <property type="molecule type" value="Genomic_DNA"/>
</dbReference>
<evidence type="ECO:0000256" key="2">
    <source>
        <dbReference type="SAM" id="MobiDB-lite"/>
    </source>
</evidence>
<feature type="compositionally biased region" description="Polar residues" evidence="2">
    <location>
        <begin position="389"/>
        <end position="398"/>
    </location>
</feature>
<keyword evidence="1" id="KW-0175">Coiled coil</keyword>
<evidence type="ECO:0000256" key="1">
    <source>
        <dbReference type="SAM" id="Coils"/>
    </source>
</evidence>
<name>A0ABQ5CBD8_9ASTR</name>
<dbReference type="InterPro" id="IPR036412">
    <property type="entry name" value="HAD-like_sf"/>
</dbReference>
<feature type="region of interest" description="Disordered" evidence="2">
    <location>
        <begin position="360"/>
        <end position="399"/>
    </location>
</feature>
<dbReference type="Pfam" id="PF00702">
    <property type="entry name" value="Hydrolase"/>
    <property type="match status" value="1"/>
</dbReference>